<comment type="caution">
    <text evidence="1">The sequence shown here is derived from an EMBL/GenBank/DDBJ whole genome shotgun (WGS) entry which is preliminary data.</text>
</comment>
<dbReference type="Proteomes" id="UP001150001">
    <property type="component" value="Unassembled WGS sequence"/>
</dbReference>
<proteinExistence type="predicted"/>
<dbReference type="EMBL" id="JAPFIT010000033">
    <property type="protein sequence ID" value="MDC5743358.1"/>
    <property type="molecule type" value="Genomic_DNA"/>
</dbReference>
<reference evidence="1" key="1">
    <citation type="submission" date="2022-11" db="EMBL/GenBank/DDBJ databases">
        <title>Role of the vibriolysin VemA secreted by the emergent pathogen Vibrio europaeus in the colonization of Manila clam mucus.</title>
        <authorList>
            <person name="Martinez C."/>
            <person name="Rodriguez S."/>
            <person name="Vences A."/>
            <person name="Barja J.L."/>
            <person name="Toranzo A.E."/>
            <person name="Dubert J."/>
        </authorList>
    </citation>
    <scope>NUCLEOTIDE SEQUENCE</scope>
    <source>
        <strain evidence="1">3454</strain>
    </source>
</reference>
<gene>
    <name evidence="1" type="ORF">OPW20_25165</name>
</gene>
<keyword evidence="2" id="KW-1185">Reference proteome</keyword>
<name>A0ABT5H222_9VIBR</name>
<protein>
    <submittedName>
        <fullName evidence="1">Uncharacterized protein</fullName>
    </submittedName>
</protein>
<evidence type="ECO:0000313" key="1">
    <source>
        <dbReference type="EMBL" id="MDC5743358.1"/>
    </source>
</evidence>
<accession>A0ABT5H222</accession>
<dbReference type="RefSeq" id="WP_272236466.1">
    <property type="nucleotide sequence ID" value="NZ_JAPFIM010000025.1"/>
</dbReference>
<dbReference type="GeneID" id="98912677"/>
<organism evidence="1 2">
    <name type="scientific">Vibrio europaeus</name>
    <dbReference type="NCBI Taxonomy" id="300876"/>
    <lineage>
        <taxon>Bacteria</taxon>
        <taxon>Pseudomonadati</taxon>
        <taxon>Pseudomonadota</taxon>
        <taxon>Gammaproteobacteria</taxon>
        <taxon>Vibrionales</taxon>
        <taxon>Vibrionaceae</taxon>
        <taxon>Vibrio</taxon>
        <taxon>Vibrio oreintalis group</taxon>
    </lineage>
</organism>
<evidence type="ECO:0000313" key="2">
    <source>
        <dbReference type="Proteomes" id="UP001150001"/>
    </source>
</evidence>
<sequence>MISLPLADAIEEFEGTESALFEHLMNSEVVFKESDYGDGRGNI</sequence>